<reference evidence="3 5" key="2">
    <citation type="submission" date="2019-11" db="EMBL/GenBank/DDBJ databases">
        <title>Draft genome sequences of five Paenibacillus species of dairy origin.</title>
        <authorList>
            <person name="Olajide A.M."/>
            <person name="Chen S."/>
            <person name="Lapointe G."/>
        </authorList>
    </citation>
    <scope>NUCLEOTIDE SEQUENCE [LARGE SCALE GENOMIC DNA]</scope>
    <source>
        <strain evidence="3 5">3CT49</strain>
    </source>
</reference>
<keyword evidence="1" id="KW-1133">Transmembrane helix</keyword>
<evidence type="ECO:0000313" key="3">
    <source>
        <dbReference type="EMBL" id="MUG24119.1"/>
    </source>
</evidence>
<protein>
    <submittedName>
        <fullName evidence="2">YwiC-like family protein</fullName>
    </submittedName>
</protein>
<reference evidence="2 4" key="1">
    <citation type="submission" date="2014-04" db="EMBL/GenBank/DDBJ databases">
        <authorList>
            <person name="Bishop-Lilly K.A."/>
            <person name="Broomall S.M."/>
            <person name="Chain P.S."/>
            <person name="Chertkov O."/>
            <person name="Coyne S.R."/>
            <person name="Daligault H.E."/>
            <person name="Davenport K.W."/>
            <person name="Erkkila T."/>
            <person name="Frey K.G."/>
            <person name="Gibbons H.S."/>
            <person name="Gu W."/>
            <person name="Jaissle J."/>
            <person name="Johnson S.L."/>
            <person name="Koroleva G.I."/>
            <person name="Ladner J.T."/>
            <person name="Lo C.-C."/>
            <person name="Minogue T.D."/>
            <person name="Munk C."/>
            <person name="Palacios G.F."/>
            <person name="Redden C.L."/>
            <person name="Rosenzweig C.N."/>
            <person name="Scholz M.B."/>
            <person name="Teshima H."/>
            <person name="Xu Y."/>
        </authorList>
    </citation>
    <scope>NUCLEOTIDE SEQUENCE [LARGE SCALE GENOMIC DNA]</scope>
    <source>
        <strain evidence="2 4">8244</strain>
    </source>
</reference>
<dbReference type="Proteomes" id="UP000442469">
    <property type="component" value="Unassembled WGS sequence"/>
</dbReference>
<evidence type="ECO:0000313" key="4">
    <source>
        <dbReference type="Proteomes" id="UP000029278"/>
    </source>
</evidence>
<proteinExistence type="predicted"/>
<dbReference type="Proteomes" id="UP000029278">
    <property type="component" value="Unassembled WGS sequence"/>
</dbReference>
<feature type="transmembrane region" description="Helical" evidence="1">
    <location>
        <begin position="67"/>
        <end position="83"/>
    </location>
</feature>
<accession>A0A090Y2E2</accession>
<dbReference type="EMBL" id="WNZZ01000013">
    <property type="protein sequence ID" value="MUG24119.1"/>
    <property type="molecule type" value="Genomic_DNA"/>
</dbReference>
<dbReference type="EMBL" id="JMQA01000053">
    <property type="protein sequence ID" value="KFM92913.1"/>
    <property type="molecule type" value="Genomic_DNA"/>
</dbReference>
<comment type="caution">
    <text evidence="2">The sequence shown here is derived from an EMBL/GenBank/DDBJ whole genome shotgun (WGS) entry which is preliminary data.</text>
</comment>
<dbReference type="PATRIC" id="fig|44252.3.peg.6090"/>
<dbReference type="InterPro" id="IPR025576">
    <property type="entry name" value="YwiC"/>
</dbReference>
<sequence length="240" mass="27185">MRLKHYIPNQHGAWAMLVLPFLFGMAASTPGWIHALLFACWLLIYLLMFPLLQWVRTGKGDRYRKPALLYGTLLVPAGTALALLRPDIILMALLFLPLFAVNVYYARQKRERALVNDIAAIVQFSIMVFVSFRLGGGTDYGAAVELFLISIGYFAGTAFYVKTIIRERNNPRFYFYSVSYHLILSLLAAWLFPLSLLLPALLLLARAAWCPRIRITAKQTGIMEIVYSVIVLAAVWMTYA</sequence>
<dbReference type="AlphaFoldDB" id="A0A090Y2E2"/>
<organism evidence="2 4">
    <name type="scientific">Paenibacillus macerans</name>
    <name type="common">Bacillus macerans</name>
    <dbReference type="NCBI Taxonomy" id="44252"/>
    <lineage>
        <taxon>Bacteria</taxon>
        <taxon>Bacillati</taxon>
        <taxon>Bacillota</taxon>
        <taxon>Bacilli</taxon>
        <taxon>Bacillales</taxon>
        <taxon>Paenibacillaceae</taxon>
        <taxon>Paenibacillus</taxon>
    </lineage>
</organism>
<dbReference type="STRING" id="44252.DJ90_2790"/>
<name>A0A090Y2E2_PAEMA</name>
<evidence type="ECO:0000313" key="5">
    <source>
        <dbReference type="Proteomes" id="UP000442469"/>
    </source>
</evidence>
<feature type="transmembrane region" description="Helical" evidence="1">
    <location>
        <begin position="12"/>
        <end position="29"/>
    </location>
</feature>
<dbReference type="RefSeq" id="WP_036624410.1">
    <property type="nucleotide sequence ID" value="NZ_BGML01000001.1"/>
</dbReference>
<gene>
    <name evidence="2" type="ORF">DJ90_2790</name>
    <name evidence="3" type="ORF">GNQ08_17165</name>
</gene>
<dbReference type="OrthoDB" id="2380563at2"/>
<keyword evidence="1" id="KW-0812">Transmembrane</keyword>
<dbReference type="GeneID" id="77008491"/>
<feature type="transmembrane region" description="Helical" evidence="1">
    <location>
        <begin position="89"/>
        <end position="106"/>
    </location>
</feature>
<keyword evidence="4" id="KW-1185">Reference proteome</keyword>
<evidence type="ECO:0000313" key="2">
    <source>
        <dbReference type="EMBL" id="KFM92913.1"/>
    </source>
</evidence>
<dbReference type="HOGENOM" id="CLU_064238_2_0_9"/>
<feature type="transmembrane region" description="Helical" evidence="1">
    <location>
        <begin position="35"/>
        <end position="55"/>
    </location>
</feature>
<keyword evidence="1" id="KW-0472">Membrane</keyword>
<feature type="transmembrane region" description="Helical" evidence="1">
    <location>
        <begin position="140"/>
        <end position="161"/>
    </location>
</feature>
<evidence type="ECO:0000256" key="1">
    <source>
        <dbReference type="SAM" id="Phobius"/>
    </source>
</evidence>
<dbReference type="Pfam" id="PF14256">
    <property type="entry name" value="YwiC"/>
    <property type="match status" value="1"/>
</dbReference>
<feature type="transmembrane region" description="Helical" evidence="1">
    <location>
        <begin position="222"/>
        <end position="239"/>
    </location>
</feature>
<feature type="transmembrane region" description="Helical" evidence="1">
    <location>
        <begin position="113"/>
        <end position="134"/>
    </location>
</feature>